<dbReference type="Proteomes" id="UP000023067">
    <property type="component" value="Unassembled WGS sequence"/>
</dbReference>
<dbReference type="AlphaFoldDB" id="Z9JTI6"/>
<sequence>MNITFGAAAISARGRDLLPAVWASALSIGTEAYGLEDMALERTDRRVLMNARAVSGTWNAPTWLEDEHGRLSLSQPPVSVTQEVPRREWERWALGTLREDAGRRTVQPGYFGIALWHDGGFEAWNDLFGFGRAYYVRNDDFVAVGTHIGMVSQFASAPLETDDYGADVLSQVGFWPEDRSPIASVRRLGASEVITVGRHDEVTIRRYSEDAEHFGYRETEPDVQAVAESMAILTANGGEIAVQDPIVHLSGGQDSRVTAAAWIAGGKSGRLQTVGTLQGEVDIAEQLVAALEAERPMSERGLEHTVTYPNPGRIAQFSIEDRLAQGLLQWDGDFAPGNLKAAIRRPPARSRLTIGGANGEVMHGIYYATPEILALVRKLDHPVDRVAKAFAGRGNTESSRRSMLEFLEHQKEFTSALGHHDATALNVFQMTSKFRRWINAQLNSTSLVLLLNPVFVRACLDLTPQQRLDKVMQKALSRALIPAWEQVGYYKATLAEATSTTKARGIRTWDTSPGSMERLVHERTQWQQWFTPEFMTSIEEMVAAGEGNSAHESALNKAYVLDAIPDHVVGLERRRRAAWRGVA</sequence>
<dbReference type="RefSeq" id="WP_038371978.1">
    <property type="nucleotide sequence ID" value="NZ_KK069992.1"/>
</dbReference>
<evidence type="ECO:0000313" key="1">
    <source>
        <dbReference type="EMBL" id="EWS81504.1"/>
    </source>
</evidence>
<accession>Z9JTI6</accession>
<dbReference type="HOGENOM" id="CLU_472268_0_0_11"/>
<protein>
    <recommendedName>
        <fullName evidence="3">Asparagine synthase</fullName>
    </recommendedName>
</protein>
<dbReference type="STRING" id="396014.BF93_16465"/>
<keyword evidence="2" id="KW-1185">Reference proteome</keyword>
<dbReference type="PATRIC" id="fig|396014.3.peg.1638"/>
<dbReference type="InterPro" id="IPR029055">
    <property type="entry name" value="Ntn_hydrolases_N"/>
</dbReference>
<reference evidence="1 2" key="1">
    <citation type="submission" date="2014-02" db="EMBL/GenBank/DDBJ databases">
        <title>Genome sequence of Brachybacterium phenoliresistens strain W13A50.</title>
        <authorList>
            <person name="Wang X."/>
        </authorList>
    </citation>
    <scope>NUCLEOTIDE SEQUENCE [LARGE SCALE GENOMIC DNA]</scope>
    <source>
        <strain evidence="1 2">W13A50</strain>
    </source>
</reference>
<comment type="caution">
    <text evidence="1">The sequence shown here is derived from an EMBL/GenBank/DDBJ whole genome shotgun (WGS) entry which is preliminary data.</text>
</comment>
<dbReference type="OrthoDB" id="2985334at2"/>
<dbReference type="SUPFAM" id="SSF56235">
    <property type="entry name" value="N-terminal nucleophile aminohydrolases (Ntn hydrolases)"/>
    <property type="match status" value="1"/>
</dbReference>
<evidence type="ECO:0000313" key="2">
    <source>
        <dbReference type="Proteomes" id="UP000023067"/>
    </source>
</evidence>
<name>Z9JTI6_9MICO</name>
<proteinExistence type="predicted"/>
<gene>
    <name evidence="1" type="ORF">BF93_16465</name>
</gene>
<dbReference type="eggNOG" id="COG0367">
    <property type="taxonomic scope" value="Bacteria"/>
</dbReference>
<dbReference type="EMBL" id="JDYK01000007">
    <property type="protein sequence ID" value="EWS81504.1"/>
    <property type="molecule type" value="Genomic_DNA"/>
</dbReference>
<organism evidence="1 2">
    <name type="scientific">Brachybacterium phenoliresistens</name>
    <dbReference type="NCBI Taxonomy" id="396014"/>
    <lineage>
        <taxon>Bacteria</taxon>
        <taxon>Bacillati</taxon>
        <taxon>Actinomycetota</taxon>
        <taxon>Actinomycetes</taxon>
        <taxon>Micrococcales</taxon>
        <taxon>Dermabacteraceae</taxon>
        <taxon>Brachybacterium</taxon>
    </lineage>
</organism>
<evidence type="ECO:0008006" key="3">
    <source>
        <dbReference type="Google" id="ProtNLM"/>
    </source>
</evidence>